<dbReference type="Gene3D" id="3.30.110.40">
    <property type="entry name" value="TusA-like domain"/>
    <property type="match status" value="1"/>
</dbReference>
<sequence>MAEQLKADLFLDLKGLLCPLPIVKLSQAIKDLPVGAIIEGVATDPGVMADVPAWAKASGQELISIEQQGKEYRFLIKKVK</sequence>
<accession>A0A656DBC7</accession>
<dbReference type="PROSITE" id="PS01148">
    <property type="entry name" value="UPF0033"/>
    <property type="match status" value="1"/>
</dbReference>
<name>A0A656DBC7_KRYT1</name>
<dbReference type="EMBL" id="CZVU01000061">
    <property type="protein sequence ID" value="CUT03147.1"/>
    <property type="molecule type" value="Genomic_DNA"/>
</dbReference>
<keyword evidence="4" id="KW-1185">Reference proteome</keyword>
<dbReference type="InterPro" id="IPR036868">
    <property type="entry name" value="TusA-like_sf"/>
</dbReference>
<dbReference type="InterPro" id="IPR001455">
    <property type="entry name" value="TusA-like"/>
</dbReference>
<reference evidence="3 4" key="1">
    <citation type="submission" date="2015-11" db="EMBL/GenBank/DDBJ databases">
        <authorList>
            <person name="Varghese N."/>
        </authorList>
    </citation>
    <scope>NUCLEOTIDE SEQUENCE [LARGE SCALE GENOMIC DNA]</scope>
    <source>
        <strain evidence="3 4">JGI-24</strain>
    </source>
</reference>
<dbReference type="PANTHER" id="PTHR33279:SF6">
    <property type="entry name" value="SULFUR CARRIER PROTEIN YEDF-RELATED"/>
    <property type="match status" value="1"/>
</dbReference>
<evidence type="ECO:0000313" key="3">
    <source>
        <dbReference type="EMBL" id="CUT03147.1"/>
    </source>
</evidence>
<dbReference type="Proteomes" id="UP000243065">
    <property type="component" value="Unassembled WGS sequence"/>
</dbReference>
<evidence type="ECO:0000256" key="1">
    <source>
        <dbReference type="ARBA" id="ARBA00008984"/>
    </source>
</evidence>
<dbReference type="AlphaFoldDB" id="A0A656DBC7"/>
<dbReference type="OrthoDB" id="9801500at2"/>
<comment type="similarity">
    <text evidence="1">Belongs to the sulfur carrier protein TusA family.</text>
</comment>
<protein>
    <submittedName>
        <fullName evidence="3">TusA-related sulfurtransferase</fullName>
    </submittedName>
</protein>
<dbReference type="CDD" id="cd00291">
    <property type="entry name" value="SirA_YedF_YeeD"/>
    <property type="match status" value="1"/>
</dbReference>
<feature type="domain" description="UPF0033" evidence="2">
    <location>
        <begin position="11"/>
        <end position="35"/>
    </location>
</feature>
<dbReference type="SUPFAM" id="SSF64307">
    <property type="entry name" value="SirA-like"/>
    <property type="match status" value="1"/>
</dbReference>
<keyword evidence="3" id="KW-0808">Transferase</keyword>
<proteinExistence type="inferred from homology"/>
<organism evidence="3 4">
    <name type="scientific">Kryptobacter tengchongensis</name>
    <dbReference type="NCBI Taxonomy" id="1643429"/>
    <lineage>
        <taxon>Bacteria</taxon>
        <taxon>Pseudomonadati</taxon>
        <taxon>Candidatus Kryptoniota</taxon>
        <taxon>Candidatus Kryptobacter</taxon>
    </lineage>
</organism>
<dbReference type="RefSeq" id="WP_072150606.1">
    <property type="nucleotide sequence ID" value="NZ_CZVU01000061.1"/>
</dbReference>
<dbReference type="PANTHER" id="PTHR33279">
    <property type="entry name" value="SULFUR CARRIER PROTEIN YEDF-RELATED"/>
    <property type="match status" value="1"/>
</dbReference>
<gene>
    <name evidence="3" type="ORF">JGI24_01251</name>
</gene>
<evidence type="ECO:0000313" key="4">
    <source>
        <dbReference type="Proteomes" id="UP000243065"/>
    </source>
</evidence>
<evidence type="ECO:0000259" key="2">
    <source>
        <dbReference type="PROSITE" id="PS01148"/>
    </source>
</evidence>
<dbReference type="Pfam" id="PF01206">
    <property type="entry name" value="TusA"/>
    <property type="match status" value="1"/>
</dbReference>
<dbReference type="GO" id="GO:0016740">
    <property type="term" value="F:transferase activity"/>
    <property type="evidence" value="ECO:0007669"/>
    <property type="project" value="UniProtKB-KW"/>
</dbReference>